<reference evidence="4" key="2">
    <citation type="submission" date="2020-10" db="EMBL/GenBank/DDBJ databases">
        <authorList>
            <person name="Scholz U."/>
            <person name="Mascher M."/>
            <person name="Fiebig A."/>
        </authorList>
    </citation>
    <scope>NUCLEOTIDE SEQUENCE [LARGE SCALE GENOMIC DNA]</scope>
    <source>
        <strain evidence="4">cv. Morex</strain>
    </source>
</reference>
<dbReference type="Pfam" id="PF13499">
    <property type="entry name" value="EF-hand_7"/>
    <property type="match status" value="2"/>
</dbReference>
<dbReference type="GO" id="GO:0005509">
    <property type="term" value="F:calcium ion binding"/>
    <property type="evidence" value="ECO:0000318"/>
    <property type="project" value="GO_Central"/>
</dbReference>
<dbReference type="PROSITE" id="PS50222">
    <property type="entry name" value="EF_HAND_2"/>
    <property type="match status" value="3"/>
</dbReference>
<accession>A0A8I6W4M9</accession>
<evidence type="ECO:0000313" key="4">
    <source>
        <dbReference type="EnsemblPlants" id="HORVU.MOREX.r3.1HG0020310.1"/>
    </source>
</evidence>
<evidence type="ECO:0000313" key="5">
    <source>
        <dbReference type="Proteomes" id="UP000011116"/>
    </source>
</evidence>
<dbReference type="InterPro" id="IPR002048">
    <property type="entry name" value="EF_hand_dom"/>
</dbReference>
<evidence type="ECO:0000259" key="3">
    <source>
        <dbReference type="PROSITE" id="PS50222"/>
    </source>
</evidence>
<dbReference type="InterPro" id="IPR018247">
    <property type="entry name" value="EF_Hand_1_Ca_BS"/>
</dbReference>
<protein>
    <recommendedName>
        <fullName evidence="3">EF-hand domain-containing protein</fullName>
    </recommendedName>
</protein>
<keyword evidence="5" id="KW-1185">Reference proteome</keyword>
<evidence type="ECO:0000256" key="2">
    <source>
        <dbReference type="SAM" id="MobiDB-lite"/>
    </source>
</evidence>
<keyword evidence="1" id="KW-0106">Calcium</keyword>
<dbReference type="Proteomes" id="UP000011116">
    <property type="component" value="Chromosome 1H"/>
</dbReference>
<dbReference type="Gene3D" id="1.10.238.10">
    <property type="entry name" value="EF-hand"/>
    <property type="match status" value="2"/>
</dbReference>
<dbReference type="Gramene" id="HORVU.MOREX.r3.1HG0020310.1">
    <property type="protein sequence ID" value="HORVU.MOREX.r3.1HG0020310.1"/>
    <property type="gene ID" value="HORVU.MOREX.r3.1HG0020310"/>
</dbReference>
<dbReference type="SUPFAM" id="SSF47473">
    <property type="entry name" value="EF-hand"/>
    <property type="match status" value="1"/>
</dbReference>
<dbReference type="AlphaFoldDB" id="A0A8I6W4M9"/>
<organism evidence="4 5">
    <name type="scientific">Hordeum vulgare subsp. vulgare</name>
    <name type="common">Domesticated barley</name>
    <dbReference type="NCBI Taxonomy" id="112509"/>
    <lineage>
        <taxon>Eukaryota</taxon>
        <taxon>Viridiplantae</taxon>
        <taxon>Streptophyta</taxon>
        <taxon>Embryophyta</taxon>
        <taxon>Tracheophyta</taxon>
        <taxon>Spermatophyta</taxon>
        <taxon>Magnoliopsida</taxon>
        <taxon>Liliopsida</taxon>
        <taxon>Poales</taxon>
        <taxon>Poaceae</taxon>
        <taxon>BOP clade</taxon>
        <taxon>Pooideae</taxon>
        <taxon>Triticodae</taxon>
        <taxon>Triticeae</taxon>
        <taxon>Hordeinae</taxon>
        <taxon>Hordeum</taxon>
    </lineage>
</organism>
<name>A0A8I6W4M9_HORVV</name>
<dbReference type="InterPro" id="IPR011992">
    <property type="entry name" value="EF-hand-dom_pair"/>
</dbReference>
<evidence type="ECO:0000256" key="1">
    <source>
        <dbReference type="ARBA" id="ARBA00022837"/>
    </source>
</evidence>
<dbReference type="EnsemblPlants" id="HORVU.MOREX.r3.1HG0020310.1">
    <property type="protein sequence ID" value="HORVU.MOREX.r3.1HG0020310.1"/>
    <property type="gene ID" value="HORVU.MOREX.r3.1HG0020310"/>
</dbReference>
<dbReference type="SMR" id="A0A8I6W4M9"/>
<dbReference type="PANTHER" id="PTHR23064">
    <property type="entry name" value="TROPONIN"/>
    <property type="match status" value="1"/>
</dbReference>
<feature type="domain" description="EF-hand" evidence="3">
    <location>
        <begin position="139"/>
        <end position="174"/>
    </location>
</feature>
<feature type="domain" description="EF-hand" evidence="3">
    <location>
        <begin position="267"/>
        <end position="302"/>
    </location>
</feature>
<feature type="region of interest" description="Disordered" evidence="2">
    <location>
        <begin position="33"/>
        <end position="105"/>
    </location>
</feature>
<feature type="compositionally biased region" description="Polar residues" evidence="2">
    <location>
        <begin position="35"/>
        <end position="46"/>
    </location>
</feature>
<dbReference type="Gramene" id="HORVU.MOREX.r2.1HG0015960.1">
    <property type="protein sequence ID" value="HORVU.MOREX.r2.1HG0015960.1"/>
    <property type="gene ID" value="HORVU.MOREX.r2.1HG0015960"/>
</dbReference>
<reference evidence="5" key="1">
    <citation type="journal article" date="2012" name="Nature">
        <title>A physical, genetic and functional sequence assembly of the barley genome.</title>
        <authorList>
            <consortium name="The International Barley Genome Sequencing Consortium"/>
            <person name="Mayer K.F."/>
            <person name="Waugh R."/>
            <person name="Brown J.W."/>
            <person name="Schulman A."/>
            <person name="Langridge P."/>
            <person name="Platzer M."/>
            <person name="Fincher G.B."/>
            <person name="Muehlbauer G.J."/>
            <person name="Sato K."/>
            <person name="Close T.J."/>
            <person name="Wise R.P."/>
            <person name="Stein N."/>
        </authorList>
    </citation>
    <scope>NUCLEOTIDE SEQUENCE [LARGE SCALE GENOMIC DNA]</scope>
    <source>
        <strain evidence="5">cv. Morex</strain>
    </source>
</reference>
<feature type="domain" description="EF-hand" evidence="3">
    <location>
        <begin position="229"/>
        <end position="264"/>
    </location>
</feature>
<reference evidence="4" key="3">
    <citation type="submission" date="2022-01" db="UniProtKB">
        <authorList>
            <consortium name="EnsemblPlants"/>
        </authorList>
    </citation>
    <scope>IDENTIFICATION</scope>
    <source>
        <strain evidence="4">subsp. vulgare</strain>
    </source>
</reference>
<dbReference type="SMART" id="SM00054">
    <property type="entry name" value="EFh"/>
    <property type="match status" value="3"/>
</dbReference>
<sequence>MAGSCRSVHFYFWASDSTSSGAPLPPRSTEIAVTKTDSIPHSESNPTTTYTTYNKTLNSTTQGSTQASRAVSEEEEEEEEGGGGMGGAASRLAAPIKHRRGEKELDNRVAEALRERAKARTRTFRSVNSITMRLPRFKDGLKDIRDVFDHYDADSNGTIDNEELRSCLSKLEVRMSERESDDVHRYCDVDSRKGIQFQEFVVLICLMYLLFGPNVTRRVSEFESAKLNYIFDELIDAFLFFNRDGDGKVTRKDVTQRMNEECDRERTPAHITTQLFKEMDLNKNGKVNLKEFLFSMIRWAGLEPEEDDESNDISP</sequence>
<feature type="compositionally biased region" description="Low complexity" evidence="2">
    <location>
        <begin position="47"/>
        <end position="61"/>
    </location>
</feature>
<dbReference type="CDD" id="cd00051">
    <property type="entry name" value="EFh"/>
    <property type="match status" value="2"/>
</dbReference>
<dbReference type="PROSITE" id="PS00018">
    <property type="entry name" value="EF_HAND_1"/>
    <property type="match status" value="2"/>
</dbReference>
<proteinExistence type="predicted"/>
<dbReference type="InterPro" id="IPR052591">
    <property type="entry name" value="CML21-like"/>
</dbReference>